<reference evidence="1" key="1">
    <citation type="submission" date="2023-04" db="EMBL/GenBank/DDBJ databases">
        <title>A chromosome-level genome assembly of the parasitoid wasp Eretmocerus hayati.</title>
        <authorList>
            <person name="Zhong Y."/>
            <person name="Liu S."/>
            <person name="Liu Y."/>
        </authorList>
    </citation>
    <scope>NUCLEOTIDE SEQUENCE</scope>
    <source>
        <strain evidence="1">ZJU_SS_LIU_2023</strain>
    </source>
</reference>
<organism evidence="1 2">
    <name type="scientific">Eretmocerus hayati</name>
    <dbReference type="NCBI Taxonomy" id="131215"/>
    <lineage>
        <taxon>Eukaryota</taxon>
        <taxon>Metazoa</taxon>
        <taxon>Ecdysozoa</taxon>
        <taxon>Arthropoda</taxon>
        <taxon>Hexapoda</taxon>
        <taxon>Insecta</taxon>
        <taxon>Pterygota</taxon>
        <taxon>Neoptera</taxon>
        <taxon>Endopterygota</taxon>
        <taxon>Hymenoptera</taxon>
        <taxon>Apocrita</taxon>
        <taxon>Proctotrupomorpha</taxon>
        <taxon>Chalcidoidea</taxon>
        <taxon>Aphelinidae</taxon>
        <taxon>Aphelininae</taxon>
        <taxon>Eretmocerus</taxon>
    </lineage>
</organism>
<gene>
    <name evidence="1" type="ORF">QAD02_020218</name>
</gene>
<protein>
    <submittedName>
        <fullName evidence="1">Uncharacterized protein</fullName>
    </submittedName>
</protein>
<proteinExistence type="predicted"/>
<sequence>MDEILSEGVGIGRDDLVPVPDESLISLERLDRDSPDLWPEQNITKFVSQGSPPPEVPVWSLTITNEDINEIYELGHLPIDELISEVKKLHDLAYQLGVEESKEMTRGKFLNIFRHL</sequence>
<comment type="caution">
    <text evidence="1">The sequence shown here is derived from an EMBL/GenBank/DDBJ whole genome shotgun (WGS) entry which is preliminary data.</text>
</comment>
<name>A0ACC2PLS1_9HYME</name>
<evidence type="ECO:0000313" key="1">
    <source>
        <dbReference type="EMBL" id="KAJ8684426.1"/>
    </source>
</evidence>
<dbReference type="Proteomes" id="UP001239111">
    <property type="component" value="Chromosome 1"/>
</dbReference>
<keyword evidence="2" id="KW-1185">Reference proteome</keyword>
<accession>A0ACC2PLS1</accession>
<evidence type="ECO:0000313" key="2">
    <source>
        <dbReference type="Proteomes" id="UP001239111"/>
    </source>
</evidence>
<dbReference type="EMBL" id="CM056741">
    <property type="protein sequence ID" value="KAJ8684426.1"/>
    <property type="molecule type" value="Genomic_DNA"/>
</dbReference>